<protein>
    <submittedName>
        <fullName evidence="2">Uncharacterized protein</fullName>
    </submittedName>
</protein>
<name>A0A8S5LBJ8_9VIRU</name>
<organism evidence="2">
    <name type="scientific">Inoviridae sp. ctFNB4</name>
    <dbReference type="NCBI Taxonomy" id="2823614"/>
    <lineage>
        <taxon>Viruses</taxon>
        <taxon>Monodnaviria</taxon>
        <taxon>Loebvirae</taxon>
        <taxon>Hofneiviricota</taxon>
        <taxon>Faserviricetes</taxon>
        <taxon>Tubulavirales</taxon>
        <taxon>Inoviridae</taxon>
    </lineage>
</organism>
<reference evidence="2" key="1">
    <citation type="journal article" date="2021" name="Proc. Natl. Acad. Sci. U.S.A.">
        <title>A Catalog of Tens of Thousands of Viruses from Human Metagenomes Reveals Hidden Associations with Chronic Diseases.</title>
        <authorList>
            <person name="Tisza M.J."/>
            <person name="Buck C.B."/>
        </authorList>
    </citation>
    <scope>NUCLEOTIDE SEQUENCE</scope>
    <source>
        <strain evidence="2">CtFNB4</strain>
    </source>
</reference>
<dbReference type="EMBL" id="BK014674">
    <property type="protein sequence ID" value="DAD67311.1"/>
    <property type="molecule type" value="Genomic_DNA"/>
</dbReference>
<proteinExistence type="predicted"/>
<accession>A0A8S5LBJ8</accession>
<feature type="compositionally biased region" description="Gly residues" evidence="1">
    <location>
        <begin position="266"/>
        <end position="282"/>
    </location>
</feature>
<feature type="compositionally biased region" description="Low complexity" evidence="1">
    <location>
        <begin position="237"/>
        <end position="261"/>
    </location>
</feature>
<feature type="compositionally biased region" description="Basic and acidic residues" evidence="1">
    <location>
        <begin position="178"/>
        <end position="201"/>
    </location>
</feature>
<evidence type="ECO:0000256" key="1">
    <source>
        <dbReference type="SAM" id="MobiDB-lite"/>
    </source>
</evidence>
<feature type="region of interest" description="Disordered" evidence="1">
    <location>
        <begin position="178"/>
        <end position="299"/>
    </location>
</feature>
<sequence length="378" mass="40400">MRLCRGSRFCGLILFLFVSNFAFSAPACFSWSTIPKGSSSKLDSGQKDIKTSCKLNGGSGYRLCGDLSKEYNNTIMESDDTGFTIHYRFVEKNFFHDGYNQADEQFNFGSGMNSAMSGSMSKSLIKALENNNCDIAQKILDSLQNPNIKKDSEGNDYLSFENNGDTCVIKSSGESKCEWHSLGKDDEGRPRITLEPDKDGSLDDYAGSKAEDKPNNDSGKNGDKHGGNSGVDEKRGSGSSSSNDNSSSSTGGNNNSGGSNSANQGKGDGTGDKGGSGIGNGKGEGEGDDEGKEKGELPKLEEFNIGDSLERLKGKLAEMIDTSSCHVSGKCPSIEVSLFGTTHSIDIHCKVFEDNGEKIRTAFNFLWALLGVLIILSA</sequence>
<feature type="compositionally biased region" description="Basic and acidic residues" evidence="1">
    <location>
        <begin position="209"/>
        <end position="236"/>
    </location>
</feature>
<evidence type="ECO:0000313" key="2">
    <source>
        <dbReference type="EMBL" id="DAD67311.1"/>
    </source>
</evidence>